<dbReference type="EMBL" id="MASQ01000094">
    <property type="protein sequence ID" value="OCB02524.1"/>
    <property type="molecule type" value="Genomic_DNA"/>
</dbReference>
<keyword evidence="2" id="KW-1133">Transmembrane helix</keyword>
<keyword evidence="2" id="KW-0812">Transmembrane</keyword>
<comment type="caution">
    <text evidence="3">The sequence shown here is derived from an EMBL/GenBank/DDBJ whole genome shotgun (WGS) entry which is preliminary data.</text>
</comment>
<feature type="transmembrane region" description="Helical" evidence="2">
    <location>
        <begin position="217"/>
        <end position="241"/>
    </location>
</feature>
<feature type="compositionally biased region" description="Polar residues" evidence="1">
    <location>
        <begin position="15"/>
        <end position="30"/>
    </location>
</feature>
<evidence type="ECO:0000256" key="1">
    <source>
        <dbReference type="SAM" id="MobiDB-lite"/>
    </source>
</evidence>
<organism evidence="3 4">
    <name type="scientific">Acidithiobacillus ferrivorans</name>
    <dbReference type="NCBI Taxonomy" id="160808"/>
    <lineage>
        <taxon>Bacteria</taxon>
        <taxon>Pseudomonadati</taxon>
        <taxon>Pseudomonadota</taxon>
        <taxon>Acidithiobacillia</taxon>
        <taxon>Acidithiobacillales</taxon>
        <taxon>Acidithiobacillaceae</taxon>
        <taxon>Acidithiobacillus</taxon>
    </lineage>
</organism>
<feature type="region of interest" description="Disordered" evidence="1">
    <location>
        <begin position="1"/>
        <end position="38"/>
    </location>
</feature>
<dbReference type="AlphaFoldDB" id="A0A1B9BXZ2"/>
<sequence>MLNDDDAQGIPPSAPVTSSSPLPVTFSSPRDSGGGDNMVTLKERALQGLPPEWRERAIRDAGECGVRHDNDVGWLLIGSSVHALFCAFAAGDAAQAVQASVLSIPDQIFQGACKASDEVTGGLVAGGKIFAQAFTDAANARQLAFTASATDQQTSILDAANLGADKIRLAAETLTGSLDKAVATKTAEGVAEFAQAAKTAGLELARSSLLAQASRSAMVMILAFIFAALVGAGGLWGYLLIDHRVMPAGVTAMQYPMSQNSLVMLPDGTHARLKEPIPDLP</sequence>
<evidence type="ECO:0000256" key="2">
    <source>
        <dbReference type="SAM" id="Phobius"/>
    </source>
</evidence>
<accession>A0A1B9BXZ2</accession>
<keyword evidence="2" id="KW-0472">Membrane</keyword>
<dbReference type="Proteomes" id="UP000093129">
    <property type="component" value="Unassembled WGS sequence"/>
</dbReference>
<reference evidence="3 4" key="1">
    <citation type="submission" date="2016-07" db="EMBL/GenBank/DDBJ databases">
        <title>Draft genome of a psychrotolerant acidophile Acidithiobacillus ferrivorans strain YL15.</title>
        <authorList>
            <person name="Peng T."/>
            <person name="Ma L."/>
            <person name="Nan M."/>
            <person name="An N."/>
            <person name="Wang M."/>
            <person name="Qiu G."/>
            <person name="Zeng W."/>
        </authorList>
    </citation>
    <scope>NUCLEOTIDE SEQUENCE [LARGE SCALE GENOMIC DNA]</scope>
    <source>
        <strain evidence="3 4">YL15</strain>
    </source>
</reference>
<evidence type="ECO:0000313" key="3">
    <source>
        <dbReference type="EMBL" id="OCB02524.1"/>
    </source>
</evidence>
<gene>
    <name evidence="3" type="ORF">BBC27_12850</name>
</gene>
<protein>
    <submittedName>
        <fullName evidence="3">Uncharacterized protein</fullName>
    </submittedName>
</protein>
<evidence type="ECO:0000313" key="4">
    <source>
        <dbReference type="Proteomes" id="UP000093129"/>
    </source>
</evidence>
<proteinExistence type="predicted"/>
<name>A0A1B9BXZ2_9PROT</name>